<protein>
    <recommendedName>
        <fullName evidence="1 2">Segregation and condensation protein A</fullName>
    </recommendedName>
</protein>
<dbReference type="Proteomes" id="UP000294614">
    <property type="component" value="Unassembled WGS sequence"/>
</dbReference>
<dbReference type="GO" id="GO:0051301">
    <property type="term" value="P:cell division"/>
    <property type="evidence" value="ECO:0007669"/>
    <property type="project" value="UniProtKB-KW"/>
</dbReference>
<dbReference type="AlphaFoldDB" id="A0A4R1KA71"/>
<dbReference type="Pfam" id="PF02616">
    <property type="entry name" value="SMC_ScpA"/>
    <property type="match status" value="1"/>
</dbReference>
<dbReference type="OrthoDB" id="9811016at2"/>
<reference evidence="3 4" key="1">
    <citation type="submission" date="2019-03" db="EMBL/GenBank/DDBJ databases">
        <title>Genomic Encyclopedia of Type Strains, Phase IV (KMG-IV): sequencing the most valuable type-strain genomes for metagenomic binning, comparative biology and taxonomic classification.</title>
        <authorList>
            <person name="Goeker M."/>
        </authorList>
    </citation>
    <scope>NUCLEOTIDE SEQUENCE [LARGE SCALE GENOMIC DNA]</scope>
    <source>
        <strain evidence="3 4">DSM 24984</strain>
    </source>
</reference>
<keyword evidence="2" id="KW-0159">Chromosome partition</keyword>
<dbReference type="Gene3D" id="6.10.250.2410">
    <property type="match status" value="1"/>
</dbReference>
<dbReference type="PANTHER" id="PTHR33969">
    <property type="entry name" value="SEGREGATION AND CONDENSATION PROTEIN A"/>
    <property type="match status" value="1"/>
</dbReference>
<dbReference type="InterPro" id="IPR023093">
    <property type="entry name" value="ScpA-like_C"/>
</dbReference>
<comment type="caution">
    <text evidence="3">The sequence shown here is derived from an EMBL/GenBank/DDBJ whole genome shotgun (WGS) entry which is preliminary data.</text>
</comment>
<evidence type="ECO:0000256" key="1">
    <source>
        <dbReference type="ARBA" id="ARBA00044777"/>
    </source>
</evidence>
<organism evidence="3 4">
    <name type="scientific">Seleniivibrio woodruffii</name>
    <dbReference type="NCBI Taxonomy" id="1078050"/>
    <lineage>
        <taxon>Bacteria</taxon>
        <taxon>Pseudomonadati</taxon>
        <taxon>Deferribacterota</taxon>
        <taxon>Deferribacteres</taxon>
        <taxon>Deferribacterales</taxon>
        <taxon>Geovibrionaceae</taxon>
        <taxon>Seleniivibrio</taxon>
    </lineage>
</organism>
<comment type="subunit">
    <text evidence="2">Component of a cohesin-like complex composed of ScpA, ScpB and the Smc homodimer, in which ScpA and ScpB bind to the head domain of Smc. The presence of the three proteins is required for the association of the complex with DNA.</text>
</comment>
<sequence>MSRLLDVRLDNFEGPLDLLIHLIYKNELNIYDIPIAFIAGQFVDAVREMEKMDIEVAAEFINMASYLIYLKSRMLLPKESLPMEELDPEEEKFILTQRLVEYSFYKDVAQQLRELEGDSGKYLMRTSSIYIERESMQTEDPYRIANAFFSVLEKETIKPMKFEKDIVDVTDIIAKIKELVFEKHKLFWTDIVKTCVSRREVVISFLAVLELMRLAVIQAMQADTFGEIVIENIAEAANG</sequence>
<name>A0A4R1KA71_9BACT</name>
<evidence type="ECO:0000313" key="4">
    <source>
        <dbReference type="Proteomes" id="UP000294614"/>
    </source>
</evidence>
<comment type="subcellular location">
    <subcellularLocation>
        <location evidence="2">Cytoplasm</location>
    </subcellularLocation>
    <text evidence="2">Associated with two foci at the outer edges of the nucleoid region in young cells, and at four foci within both cell halves in older cells.</text>
</comment>
<dbReference type="GO" id="GO:0006260">
    <property type="term" value="P:DNA replication"/>
    <property type="evidence" value="ECO:0007669"/>
    <property type="project" value="UniProtKB-UniRule"/>
</dbReference>
<proteinExistence type="inferred from homology"/>
<dbReference type="HAMAP" id="MF_01805">
    <property type="entry name" value="ScpA"/>
    <property type="match status" value="1"/>
</dbReference>
<keyword evidence="2" id="KW-0131">Cell cycle</keyword>
<evidence type="ECO:0000256" key="2">
    <source>
        <dbReference type="HAMAP-Rule" id="MF_01805"/>
    </source>
</evidence>
<keyword evidence="2" id="KW-0963">Cytoplasm</keyword>
<keyword evidence="4" id="KW-1185">Reference proteome</keyword>
<dbReference type="PANTHER" id="PTHR33969:SF2">
    <property type="entry name" value="SEGREGATION AND CONDENSATION PROTEIN A"/>
    <property type="match status" value="1"/>
</dbReference>
<comment type="similarity">
    <text evidence="2">Belongs to the ScpA family.</text>
</comment>
<keyword evidence="2" id="KW-0132">Cell division</keyword>
<dbReference type="GO" id="GO:0005737">
    <property type="term" value="C:cytoplasm"/>
    <property type="evidence" value="ECO:0007669"/>
    <property type="project" value="UniProtKB-SubCell"/>
</dbReference>
<evidence type="ECO:0000313" key="3">
    <source>
        <dbReference type="EMBL" id="TCK60793.1"/>
    </source>
</evidence>
<dbReference type="InterPro" id="IPR003768">
    <property type="entry name" value="ScpA"/>
</dbReference>
<dbReference type="Gene3D" id="1.10.10.580">
    <property type="entry name" value="Structural maintenance of chromosome 1. Chain E"/>
    <property type="match status" value="1"/>
</dbReference>
<dbReference type="RefSeq" id="WP_132873658.1">
    <property type="nucleotide sequence ID" value="NZ_JAJUHT010000001.1"/>
</dbReference>
<dbReference type="GO" id="GO:0007059">
    <property type="term" value="P:chromosome segregation"/>
    <property type="evidence" value="ECO:0007669"/>
    <property type="project" value="UniProtKB-UniRule"/>
</dbReference>
<accession>A0A4R1KA71</accession>
<dbReference type="EMBL" id="SMGG01000004">
    <property type="protein sequence ID" value="TCK60793.1"/>
    <property type="molecule type" value="Genomic_DNA"/>
</dbReference>
<comment type="function">
    <text evidence="2">Participates in chromosomal partition during cell division. May act via the formation of a condensin-like complex containing Smc and ScpB that pull DNA away from mid-cell into both cell halves.</text>
</comment>
<gene>
    <name evidence="2" type="primary">scpA</name>
    <name evidence="3" type="ORF">C8D98_1672</name>
</gene>